<accession>A0ABW3TKG7</accession>
<comment type="caution">
    <text evidence="6">The sequence shown here is derived from an EMBL/GenBank/DDBJ whole genome shotgun (WGS) entry which is preliminary data.</text>
</comment>
<dbReference type="InterPro" id="IPR017871">
    <property type="entry name" value="ABC_transporter-like_CS"/>
</dbReference>
<dbReference type="PANTHER" id="PTHR43776">
    <property type="entry name" value="TRANSPORT ATP-BINDING PROTEIN"/>
    <property type="match status" value="1"/>
</dbReference>
<dbReference type="GO" id="GO:0005524">
    <property type="term" value="F:ATP binding"/>
    <property type="evidence" value="ECO:0007669"/>
    <property type="project" value="UniProtKB-KW"/>
</dbReference>
<proteinExistence type="inferred from homology"/>
<dbReference type="Proteomes" id="UP001597181">
    <property type="component" value="Unassembled WGS sequence"/>
</dbReference>
<evidence type="ECO:0000313" key="6">
    <source>
        <dbReference type="EMBL" id="MFD1200714.1"/>
    </source>
</evidence>
<dbReference type="InterPro" id="IPR050319">
    <property type="entry name" value="ABC_transp_ATP-bind"/>
</dbReference>
<evidence type="ECO:0000256" key="4">
    <source>
        <dbReference type="ARBA" id="ARBA00022840"/>
    </source>
</evidence>
<keyword evidence="2" id="KW-0813">Transport</keyword>
<dbReference type="PROSITE" id="PS00211">
    <property type="entry name" value="ABC_TRANSPORTER_1"/>
    <property type="match status" value="1"/>
</dbReference>
<sequence>MSVLVSAQHVVKEFDRRGAKRGAGKFRAVDDVSFDLRKGSTLAIVGESGSGKSTAGRCVLRLIEPTSGDVFFDGVNLVGLPDDEMRRRRRQMQIVFQDTYASLDPRWNIGRLLAEPLRLHENLTKGEERRRVADMLVRVGLEAQHADRYPHEFSGGQRQRVGIARALMLNPQLVVCDEPVSALDVSVQAQVLNLMKDLQEELGLSYLFISHDISVVEFIGDDIIVMNKGKVVEQGVCSEVLANPQDAYTRALLAAVPVPDPRQVISREERRRIIAAGLKGRDAA</sequence>
<dbReference type="InterPro" id="IPR003439">
    <property type="entry name" value="ABC_transporter-like_ATP-bd"/>
</dbReference>
<protein>
    <submittedName>
        <fullName evidence="6">ATP-binding cassette domain-containing protein</fullName>
    </submittedName>
</protein>
<evidence type="ECO:0000313" key="7">
    <source>
        <dbReference type="Proteomes" id="UP001597181"/>
    </source>
</evidence>
<evidence type="ECO:0000256" key="2">
    <source>
        <dbReference type="ARBA" id="ARBA00022448"/>
    </source>
</evidence>
<dbReference type="CDD" id="cd03257">
    <property type="entry name" value="ABC_NikE_OppD_transporters"/>
    <property type="match status" value="1"/>
</dbReference>
<evidence type="ECO:0000256" key="1">
    <source>
        <dbReference type="ARBA" id="ARBA00005417"/>
    </source>
</evidence>
<feature type="domain" description="ABC transporter" evidence="5">
    <location>
        <begin position="5"/>
        <end position="253"/>
    </location>
</feature>
<evidence type="ECO:0000259" key="5">
    <source>
        <dbReference type="PROSITE" id="PS50893"/>
    </source>
</evidence>
<dbReference type="PROSITE" id="PS50893">
    <property type="entry name" value="ABC_TRANSPORTER_2"/>
    <property type="match status" value="1"/>
</dbReference>
<keyword evidence="7" id="KW-1185">Reference proteome</keyword>
<organism evidence="6 7">
    <name type="scientific">Leucobacter albus</name>
    <dbReference type="NCBI Taxonomy" id="272210"/>
    <lineage>
        <taxon>Bacteria</taxon>
        <taxon>Bacillati</taxon>
        <taxon>Actinomycetota</taxon>
        <taxon>Actinomycetes</taxon>
        <taxon>Micrococcales</taxon>
        <taxon>Microbacteriaceae</taxon>
        <taxon>Leucobacter</taxon>
    </lineage>
</organism>
<evidence type="ECO:0000256" key="3">
    <source>
        <dbReference type="ARBA" id="ARBA00022741"/>
    </source>
</evidence>
<dbReference type="Gene3D" id="3.40.50.300">
    <property type="entry name" value="P-loop containing nucleotide triphosphate hydrolases"/>
    <property type="match status" value="1"/>
</dbReference>
<dbReference type="Pfam" id="PF00005">
    <property type="entry name" value="ABC_tran"/>
    <property type="match status" value="1"/>
</dbReference>
<name>A0ABW3TKG7_9MICO</name>
<dbReference type="SMART" id="SM00382">
    <property type="entry name" value="AAA"/>
    <property type="match status" value="1"/>
</dbReference>
<dbReference type="InterPro" id="IPR027417">
    <property type="entry name" value="P-loop_NTPase"/>
</dbReference>
<dbReference type="SUPFAM" id="SSF52540">
    <property type="entry name" value="P-loop containing nucleoside triphosphate hydrolases"/>
    <property type="match status" value="1"/>
</dbReference>
<keyword evidence="4 6" id="KW-0067">ATP-binding</keyword>
<dbReference type="PANTHER" id="PTHR43776:SF7">
    <property type="entry name" value="D,D-DIPEPTIDE TRANSPORT ATP-BINDING PROTEIN DDPF-RELATED"/>
    <property type="match status" value="1"/>
</dbReference>
<dbReference type="RefSeq" id="WP_343959178.1">
    <property type="nucleotide sequence ID" value="NZ_BAAAKZ010000003.1"/>
</dbReference>
<dbReference type="InterPro" id="IPR003593">
    <property type="entry name" value="AAA+_ATPase"/>
</dbReference>
<comment type="similarity">
    <text evidence="1">Belongs to the ABC transporter superfamily.</text>
</comment>
<gene>
    <name evidence="6" type="ORF">ACFQ3U_02245</name>
</gene>
<dbReference type="EMBL" id="JBHTLY010000001">
    <property type="protein sequence ID" value="MFD1200714.1"/>
    <property type="molecule type" value="Genomic_DNA"/>
</dbReference>
<reference evidence="7" key="1">
    <citation type="journal article" date="2019" name="Int. J. Syst. Evol. Microbiol.">
        <title>The Global Catalogue of Microorganisms (GCM) 10K type strain sequencing project: providing services to taxonomists for standard genome sequencing and annotation.</title>
        <authorList>
            <consortium name="The Broad Institute Genomics Platform"/>
            <consortium name="The Broad Institute Genome Sequencing Center for Infectious Disease"/>
            <person name="Wu L."/>
            <person name="Ma J."/>
        </authorList>
    </citation>
    <scope>NUCLEOTIDE SEQUENCE [LARGE SCALE GENOMIC DNA]</scope>
    <source>
        <strain evidence="7">CCUG 50213</strain>
    </source>
</reference>
<keyword evidence="3" id="KW-0547">Nucleotide-binding</keyword>